<dbReference type="Pfam" id="PF00004">
    <property type="entry name" value="AAA"/>
    <property type="match status" value="2"/>
</dbReference>
<gene>
    <name evidence="5" type="ORF">CCM_07179</name>
</gene>
<proteinExistence type="predicted"/>
<dbReference type="SMART" id="SM00382">
    <property type="entry name" value="AAA"/>
    <property type="match status" value="2"/>
</dbReference>
<dbReference type="InterPro" id="IPR003960">
    <property type="entry name" value="ATPase_AAA_CS"/>
</dbReference>
<dbReference type="OrthoDB" id="27435at2759"/>
<accession>G3JM35</accession>
<dbReference type="RefSeq" id="XP_006672380.1">
    <property type="nucleotide sequence ID" value="XM_006672317.1"/>
</dbReference>
<dbReference type="InterPro" id="IPR003593">
    <property type="entry name" value="AAA+_ATPase"/>
</dbReference>
<protein>
    <submittedName>
        <fullName evidence="5">AAA family ATPase</fullName>
    </submittedName>
</protein>
<dbReference type="OMA" id="KPPTIHW"/>
<dbReference type="GO" id="GO:0005737">
    <property type="term" value="C:cytoplasm"/>
    <property type="evidence" value="ECO:0007669"/>
    <property type="project" value="TreeGrafter"/>
</dbReference>
<evidence type="ECO:0000313" key="6">
    <source>
        <dbReference type="Proteomes" id="UP000001610"/>
    </source>
</evidence>
<dbReference type="eggNOG" id="KOG0730">
    <property type="taxonomic scope" value="Eukaryota"/>
</dbReference>
<dbReference type="InParanoid" id="G3JM35"/>
<organism evidence="5 6">
    <name type="scientific">Cordyceps militaris (strain CM01)</name>
    <name type="common">Caterpillar fungus</name>
    <dbReference type="NCBI Taxonomy" id="983644"/>
    <lineage>
        <taxon>Eukaryota</taxon>
        <taxon>Fungi</taxon>
        <taxon>Dikarya</taxon>
        <taxon>Ascomycota</taxon>
        <taxon>Pezizomycotina</taxon>
        <taxon>Sordariomycetes</taxon>
        <taxon>Hypocreomycetidae</taxon>
        <taxon>Hypocreales</taxon>
        <taxon>Cordycipitaceae</taxon>
        <taxon>Cordyceps</taxon>
    </lineage>
</organism>
<dbReference type="VEuPathDB" id="FungiDB:CCM_07179"/>
<feature type="domain" description="AAA+ ATPase" evidence="4">
    <location>
        <begin position="259"/>
        <end position="393"/>
    </location>
</feature>
<dbReference type="InterPro" id="IPR041569">
    <property type="entry name" value="AAA_lid_3"/>
</dbReference>
<dbReference type="FunFam" id="3.40.50.300:FF:001025">
    <property type="entry name" value="ATPase family, AAA domain-containing 2B"/>
    <property type="match status" value="1"/>
</dbReference>
<keyword evidence="2" id="KW-0067">ATP-binding</keyword>
<dbReference type="GeneID" id="18169190"/>
<dbReference type="Gene3D" id="3.40.50.300">
    <property type="entry name" value="P-loop containing nucleotide triphosphate hydrolases"/>
    <property type="match status" value="2"/>
</dbReference>
<dbReference type="EMBL" id="JH126403">
    <property type="protein sequence ID" value="EGX90759.1"/>
    <property type="molecule type" value="Genomic_DNA"/>
</dbReference>
<dbReference type="InterPro" id="IPR003959">
    <property type="entry name" value="ATPase_AAA_core"/>
</dbReference>
<dbReference type="AlphaFoldDB" id="G3JM35"/>
<evidence type="ECO:0000256" key="1">
    <source>
        <dbReference type="ARBA" id="ARBA00022741"/>
    </source>
</evidence>
<keyword evidence="1" id="KW-0547">Nucleotide-binding</keyword>
<keyword evidence="6" id="KW-1185">Reference proteome</keyword>
<dbReference type="Proteomes" id="UP000001610">
    <property type="component" value="Unassembled WGS sequence"/>
</dbReference>
<evidence type="ECO:0000256" key="2">
    <source>
        <dbReference type="ARBA" id="ARBA00022840"/>
    </source>
</evidence>
<sequence>MVQESITAKVRPLSHPGLEKKNLLGAARLYVSKDTLIALTNGLESNKPCVVEQLLLPDDADASDTEKPIRREASLCVLPEKNLSPNVVMMTRAFQDATGFRIGDQVRIALRKTMPDVNEVVVRDVDEEAKGGAKPALYPIDWRVILADAMICGAGDAEQLFPGMVFEGVQINKTRRSFKVVRVNGQSHNLCRFRAATSAIRILQPGEADTSAVTTDAGSTPPTKELIVTGIPGLGDQLIQLNRFLRAFSRPFRIRDAELSCAFVVHGGRGTGKTLILQQLAATGWADDVHWIRSSWKSTAIRETFKQASASGRPTLVLLDELEELLAKDRANHDVVVEALSEELDALAARAATQQRLPPVVVVAACLDYAADVPPRLQKLTRLHKHVALRLPRAPERRQILDALDLPLRAEEREACLESVAARTHAYNGHDLCSLVQAAKGFSDDRFDAEADAVVPQQAGEKTTGEAAKREYYMEVSDMEQALCVTRPKAMHDINLNPPTVHWQDIGGQDDLKKVLSRMIKNTRSTNPNSRKVLQSPHKGLLLYGPPGCSKTLSAQAMATESSFNFFAVKGAELLNMYVGESERAVRTLFERARAASPSIIFFDEIDSIGGQRDGGAGAGGSRSNTSVNILTALLTEMDGFESLGGVLVLAATNRPEAMDPALLRPGRFDQVVYVGPPDEDARAAVFAVHLRGLAVAGDVDVRRLARLAEGYSGAEIKAICVEAGTAVFERYEDTDGAAPLEIAMADLETAIDKTPRNITQFMTDTYKAWSQQFRRK</sequence>
<dbReference type="PANTHER" id="PTHR23077:SF27">
    <property type="entry name" value="ATPASE FAMILY GENE 2 PROTEIN HOMOLOG A"/>
    <property type="match status" value="1"/>
</dbReference>
<feature type="domain" description="AAA+ ATPase" evidence="4">
    <location>
        <begin position="537"/>
        <end position="679"/>
    </location>
</feature>
<evidence type="ECO:0000256" key="3">
    <source>
        <dbReference type="ARBA" id="ARBA00023054"/>
    </source>
</evidence>
<dbReference type="GO" id="GO:0016887">
    <property type="term" value="F:ATP hydrolysis activity"/>
    <property type="evidence" value="ECO:0007669"/>
    <property type="project" value="InterPro"/>
</dbReference>
<dbReference type="InterPro" id="IPR027417">
    <property type="entry name" value="P-loop_NTPase"/>
</dbReference>
<dbReference type="STRING" id="983644.G3JM35"/>
<reference evidence="5 6" key="1">
    <citation type="journal article" date="2011" name="Genome Biol.">
        <title>Genome sequence of the insect pathogenic fungus Cordyceps militaris, a valued traditional Chinese medicine.</title>
        <authorList>
            <person name="Zheng P."/>
            <person name="Xia Y."/>
            <person name="Xiao G."/>
            <person name="Xiong C."/>
            <person name="Hu X."/>
            <person name="Zhang S."/>
            <person name="Zheng H."/>
            <person name="Huang Y."/>
            <person name="Zhou Y."/>
            <person name="Wang S."/>
            <person name="Zhao G.P."/>
            <person name="Liu X."/>
            <person name="St Leger R.J."/>
            <person name="Wang C."/>
        </authorList>
    </citation>
    <scope>NUCLEOTIDE SEQUENCE [LARGE SCALE GENOMIC DNA]</scope>
    <source>
        <strain evidence="5 6">CM01</strain>
    </source>
</reference>
<keyword evidence="3" id="KW-0175">Coiled coil</keyword>
<dbReference type="KEGG" id="cmt:CCM_07179"/>
<dbReference type="GO" id="GO:0005524">
    <property type="term" value="F:ATP binding"/>
    <property type="evidence" value="ECO:0007669"/>
    <property type="project" value="UniProtKB-KW"/>
</dbReference>
<dbReference type="SUPFAM" id="SSF52540">
    <property type="entry name" value="P-loop containing nucleoside triphosphate hydrolases"/>
    <property type="match status" value="2"/>
</dbReference>
<dbReference type="Gene3D" id="1.10.8.60">
    <property type="match status" value="2"/>
</dbReference>
<dbReference type="InterPro" id="IPR050168">
    <property type="entry name" value="AAA_ATPase_domain"/>
</dbReference>
<dbReference type="PANTHER" id="PTHR23077">
    <property type="entry name" value="AAA-FAMILY ATPASE"/>
    <property type="match status" value="1"/>
</dbReference>
<evidence type="ECO:0000259" key="4">
    <source>
        <dbReference type="SMART" id="SM00382"/>
    </source>
</evidence>
<evidence type="ECO:0000313" key="5">
    <source>
        <dbReference type="EMBL" id="EGX90759.1"/>
    </source>
</evidence>
<name>G3JM35_CORMM</name>
<dbReference type="Pfam" id="PF17862">
    <property type="entry name" value="AAA_lid_3"/>
    <property type="match status" value="1"/>
</dbReference>
<dbReference type="PROSITE" id="PS00674">
    <property type="entry name" value="AAA"/>
    <property type="match status" value="1"/>
</dbReference>
<dbReference type="HOGENOM" id="CLU_000688_12_3_1"/>